<reference evidence="2" key="1">
    <citation type="submission" date="2022-04" db="EMBL/GenBank/DDBJ databases">
        <title>Complete genome sequence of a cyanobacterium, Nostoc sp. SO-36, isolated in Antarctica.</title>
        <authorList>
            <person name="Kanesaki Y."/>
            <person name="Effendi D."/>
            <person name="Sakamoto T."/>
            <person name="Ohtani S."/>
            <person name="Awai K."/>
        </authorList>
    </citation>
    <scope>NUCLEOTIDE SEQUENCE</scope>
    <source>
        <strain evidence="2">SO-36</strain>
    </source>
</reference>
<evidence type="ECO:0000313" key="2">
    <source>
        <dbReference type="EMBL" id="BDI20353.1"/>
    </source>
</evidence>
<gene>
    <name evidence="2" type="ORF">ANSO36C_61550</name>
</gene>
<proteinExistence type="predicted"/>
<dbReference type="InterPro" id="IPR023214">
    <property type="entry name" value="HAD_sf"/>
</dbReference>
<organism evidence="2 3">
    <name type="scientific">Nostoc cf. commune SO-36</name>
    <dbReference type="NCBI Taxonomy" id="449208"/>
    <lineage>
        <taxon>Bacteria</taxon>
        <taxon>Bacillati</taxon>
        <taxon>Cyanobacteriota</taxon>
        <taxon>Cyanophyceae</taxon>
        <taxon>Nostocales</taxon>
        <taxon>Nostocaceae</taxon>
        <taxon>Nostoc</taxon>
    </lineage>
</organism>
<name>A0ABN6QAY2_NOSCO</name>
<dbReference type="EMBL" id="AP025732">
    <property type="protein sequence ID" value="BDI20353.1"/>
    <property type="molecule type" value="Genomic_DNA"/>
</dbReference>
<protein>
    <recommendedName>
        <fullName evidence="1">Sucrose phosphatase-like domain-containing protein</fullName>
    </recommendedName>
</protein>
<evidence type="ECO:0000313" key="3">
    <source>
        <dbReference type="Proteomes" id="UP001055453"/>
    </source>
</evidence>
<keyword evidence="3" id="KW-1185">Reference proteome</keyword>
<sequence>MAKFLFVTDLDDTLVHRTVGDDSALPELNQLLSQHRQEYGTKIVYSTGAIACTL</sequence>
<dbReference type="InterPro" id="IPR006380">
    <property type="entry name" value="SPP-like_dom"/>
</dbReference>
<accession>A0ABN6QAY2</accession>
<dbReference type="Gene3D" id="3.40.50.1000">
    <property type="entry name" value="HAD superfamily/HAD-like"/>
    <property type="match status" value="1"/>
</dbReference>
<dbReference type="Proteomes" id="UP001055453">
    <property type="component" value="Chromosome"/>
</dbReference>
<dbReference type="Pfam" id="PF05116">
    <property type="entry name" value="S6PP"/>
    <property type="match status" value="1"/>
</dbReference>
<evidence type="ECO:0000259" key="1">
    <source>
        <dbReference type="Pfam" id="PF05116"/>
    </source>
</evidence>
<feature type="domain" description="Sucrose phosphatase-like" evidence="1">
    <location>
        <begin position="3"/>
        <end position="48"/>
    </location>
</feature>